<sequence>MSEELVWTEKYRPKKLDDIVGHDAIVLRLKQFVRTKNMPHCLFVGPPGVGKTTAAMCLAREMLGEHFAEGYLELNASDERGIDVVREQVKEYARSIGFGGIPFKILVLDEADSMTPEAQHALRRTMELFSDRCRFILIGNYSSRIIEPIQSRCALFRFSRISKEDVVKRLEYIAKQEGVEYEREGLEMIYEESEGDLRMCINALQSLASLGKRVDKKNVSQVLGLAYAGDVSAMINMALSGKFEEARKSLQDILYTKAVAPEDILRQIYREVTRSGLPDHIKASVLEVLGDSEFRITEGADPEIQLNAFLAKAALLSKASGNEQ</sequence>
<dbReference type="InterPro" id="IPR027417">
    <property type="entry name" value="P-loop_NTPase"/>
</dbReference>
<reference evidence="8 9" key="1">
    <citation type="submission" date="2017-04" db="EMBL/GenBank/DDBJ databases">
        <title>Novel microbial lineages endemic to geothermal iron-oxide mats fill important gaps in the evolutionary history of Archaea.</title>
        <authorList>
            <person name="Jay Z.J."/>
            <person name="Beam J.P."/>
            <person name="Dlakic M."/>
            <person name="Rusch D.B."/>
            <person name="Kozubal M.A."/>
            <person name="Inskeep W.P."/>
        </authorList>
    </citation>
    <scope>NUCLEOTIDE SEQUENCE [LARGE SCALE GENOMIC DNA]</scope>
    <source>
        <strain evidence="8">BE_D</strain>
    </source>
</reference>
<dbReference type="Gene3D" id="3.40.50.300">
    <property type="entry name" value="P-loop containing nucleotide triphosphate hydrolases"/>
    <property type="match status" value="1"/>
</dbReference>
<dbReference type="EMBL" id="NEXD01000038">
    <property type="protein sequence ID" value="PSN85276.1"/>
    <property type="molecule type" value="Genomic_DNA"/>
</dbReference>
<dbReference type="Proteomes" id="UP000240569">
    <property type="component" value="Unassembled WGS sequence"/>
</dbReference>
<dbReference type="GO" id="GO:0016887">
    <property type="term" value="F:ATP hydrolysis activity"/>
    <property type="evidence" value="ECO:0007669"/>
    <property type="project" value="InterPro"/>
</dbReference>
<dbReference type="GO" id="GO:0005524">
    <property type="term" value="F:ATP binding"/>
    <property type="evidence" value="ECO:0007669"/>
    <property type="project" value="UniProtKB-KW"/>
</dbReference>
<evidence type="ECO:0000256" key="6">
    <source>
        <dbReference type="ARBA" id="ARBA00031749"/>
    </source>
</evidence>
<dbReference type="InterPro" id="IPR013748">
    <property type="entry name" value="Rep_factorC_C"/>
</dbReference>
<evidence type="ECO:0000313" key="8">
    <source>
        <dbReference type="EMBL" id="PSN85276.1"/>
    </source>
</evidence>
<evidence type="ECO:0000256" key="2">
    <source>
        <dbReference type="ARBA" id="ARBA00014164"/>
    </source>
</evidence>
<keyword evidence="5" id="KW-0067">ATP-binding</keyword>
<name>A0A2R6AFY5_9ARCH</name>
<dbReference type="PANTHER" id="PTHR11669">
    <property type="entry name" value="REPLICATION FACTOR C / DNA POLYMERASE III GAMMA-TAU SUBUNIT"/>
    <property type="match status" value="1"/>
</dbReference>
<dbReference type="NCBIfam" id="NF001679">
    <property type="entry name" value="PRK00440.1"/>
    <property type="match status" value="1"/>
</dbReference>
<dbReference type="Pfam" id="PF21960">
    <property type="entry name" value="RCF1-5-like_lid"/>
    <property type="match status" value="1"/>
</dbReference>
<dbReference type="Pfam" id="PF08542">
    <property type="entry name" value="Rep_fac_C"/>
    <property type="match status" value="1"/>
</dbReference>
<dbReference type="InterPro" id="IPR008921">
    <property type="entry name" value="DNA_pol3_clamp-load_cplx_C"/>
</dbReference>
<dbReference type="CDD" id="cd18140">
    <property type="entry name" value="HLD_clamp_RFC"/>
    <property type="match status" value="1"/>
</dbReference>
<proteinExistence type="inferred from homology"/>
<dbReference type="PANTHER" id="PTHR11669:SF20">
    <property type="entry name" value="REPLICATION FACTOR C SUBUNIT 4"/>
    <property type="match status" value="1"/>
</dbReference>
<dbReference type="GO" id="GO:0003677">
    <property type="term" value="F:DNA binding"/>
    <property type="evidence" value="ECO:0007669"/>
    <property type="project" value="InterPro"/>
</dbReference>
<dbReference type="CDD" id="cd00009">
    <property type="entry name" value="AAA"/>
    <property type="match status" value="1"/>
</dbReference>
<dbReference type="GO" id="GO:0005663">
    <property type="term" value="C:DNA replication factor C complex"/>
    <property type="evidence" value="ECO:0007669"/>
    <property type="project" value="TreeGrafter"/>
</dbReference>
<dbReference type="SUPFAM" id="SSF48019">
    <property type="entry name" value="post-AAA+ oligomerization domain-like"/>
    <property type="match status" value="1"/>
</dbReference>
<keyword evidence="4" id="KW-0547">Nucleotide-binding</keyword>
<comment type="similarity">
    <text evidence="1">Belongs to the activator 1 small subunits family. RfcS subfamily.</text>
</comment>
<dbReference type="GO" id="GO:0006261">
    <property type="term" value="P:DNA-templated DNA replication"/>
    <property type="evidence" value="ECO:0007669"/>
    <property type="project" value="TreeGrafter"/>
</dbReference>
<dbReference type="InterPro" id="IPR003959">
    <property type="entry name" value="ATPase_AAA_core"/>
</dbReference>
<dbReference type="InterPro" id="IPR003593">
    <property type="entry name" value="AAA+_ATPase"/>
</dbReference>
<gene>
    <name evidence="8" type="primary">rfc</name>
    <name evidence="8" type="ORF">B9Q02_07020</name>
</gene>
<feature type="domain" description="AAA+ ATPase" evidence="7">
    <location>
        <begin position="37"/>
        <end position="168"/>
    </location>
</feature>
<dbReference type="Pfam" id="PF00004">
    <property type="entry name" value="AAA"/>
    <property type="match status" value="1"/>
</dbReference>
<dbReference type="Gene3D" id="1.20.272.10">
    <property type="match status" value="1"/>
</dbReference>
<evidence type="ECO:0000313" key="9">
    <source>
        <dbReference type="Proteomes" id="UP000240569"/>
    </source>
</evidence>
<dbReference type="AlphaFoldDB" id="A0A2R6AFY5"/>
<comment type="caution">
    <text evidence="8">The sequence shown here is derived from an EMBL/GenBank/DDBJ whole genome shotgun (WGS) entry which is preliminary data.</text>
</comment>
<evidence type="ECO:0000256" key="1">
    <source>
        <dbReference type="ARBA" id="ARBA00009668"/>
    </source>
</evidence>
<accession>A0A2R6AFY5</accession>
<dbReference type="InterPro" id="IPR050238">
    <property type="entry name" value="DNA_Rep/Repair_Clamp_Loader"/>
</dbReference>
<dbReference type="GO" id="GO:0006281">
    <property type="term" value="P:DNA repair"/>
    <property type="evidence" value="ECO:0007669"/>
    <property type="project" value="TreeGrafter"/>
</dbReference>
<dbReference type="InterPro" id="IPR047854">
    <property type="entry name" value="RFC_lid"/>
</dbReference>
<dbReference type="FunFam" id="3.40.50.300:FF:000952">
    <property type="entry name" value="Replication factor C subunit 2"/>
    <property type="match status" value="1"/>
</dbReference>
<evidence type="ECO:0000256" key="5">
    <source>
        <dbReference type="ARBA" id="ARBA00022840"/>
    </source>
</evidence>
<evidence type="ECO:0000259" key="7">
    <source>
        <dbReference type="SMART" id="SM00382"/>
    </source>
</evidence>
<dbReference type="Gene3D" id="1.10.8.60">
    <property type="match status" value="1"/>
</dbReference>
<keyword evidence="3" id="KW-0235">DNA replication</keyword>
<dbReference type="SUPFAM" id="SSF52540">
    <property type="entry name" value="P-loop containing nucleoside triphosphate hydrolases"/>
    <property type="match status" value="1"/>
</dbReference>
<dbReference type="SMART" id="SM00382">
    <property type="entry name" value="AAA"/>
    <property type="match status" value="1"/>
</dbReference>
<organism evidence="8 9">
    <name type="scientific">Candidatus Marsarchaeota G1 archaeon BE_D</name>
    <dbReference type="NCBI Taxonomy" id="1978156"/>
    <lineage>
        <taxon>Archaea</taxon>
        <taxon>Candidatus Marsarchaeota</taxon>
        <taxon>Candidatus Marsarchaeota group 1</taxon>
    </lineage>
</organism>
<protein>
    <recommendedName>
        <fullName evidence="2">Replication factor C small subunit</fullName>
    </recommendedName>
    <alternativeName>
        <fullName evidence="6">Clamp loader small subunit</fullName>
    </alternativeName>
</protein>
<evidence type="ECO:0000256" key="4">
    <source>
        <dbReference type="ARBA" id="ARBA00022741"/>
    </source>
</evidence>
<dbReference type="GO" id="GO:0003689">
    <property type="term" value="F:DNA clamp loader activity"/>
    <property type="evidence" value="ECO:0007669"/>
    <property type="project" value="TreeGrafter"/>
</dbReference>
<evidence type="ECO:0000256" key="3">
    <source>
        <dbReference type="ARBA" id="ARBA00022705"/>
    </source>
</evidence>